<accession>A0A4U0PWP2</accession>
<evidence type="ECO:0000256" key="2">
    <source>
        <dbReference type="SAM" id="Phobius"/>
    </source>
</evidence>
<dbReference type="EMBL" id="SUMF01000013">
    <property type="protein sequence ID" value="TJZ72939.1"/>
    <property type="molecule type" value="Genomic_DNA"/>
</dbReference>
<evidence type="ECO:0000313" key="3">
    <source>
        <dbReference type="EMBL" id="TJZ72939.1"/>
    </source>
</evidence>
<dbReference type="OrthoDB" id="9784457at2"/>
<keyword evidence="2" id="KW-0812">Transmembrane</keyword>
<reference evidence="3 4" key="1">
    <citation type="submission" date="2019-04" db="EMBL/GenBank/DDBJ databases">
        <title>Chitiniphilus eburnea sp. nov., a novel chitinolytic bacterium isolated from aquaculture sludge.</title>
        <authorList>
            <person name="Sheng M."/>
        </authorList>
    </citation>
    <scope>NUCLEOTIDE SEQUENCE [LARGE SCALE GENOMIC DNA]</scope>
    <source>
        <strain evidence="3 4">HX-2-15</strain>
    </source>
</reference>
<sequence length="179" mass="19347">MKGADIFATVQIALSAGDKTKRGTCCQEGGSKNAKKGESENSKGNGKSGSGVEKMKTKFKFLLIFIALLTIALYFIVYEVAVNSKASGSAVSFIRSSEFVRGRFGEIEDVKLNFSGYSIRTVGPKGNAELLYTVKGSKKTGEVNVELESHLSDEWNIVKVRVVGETWIPSERSPEAGSH</sequence>
<proteinExistence type="predicted"/>
<evidence type="ECO:0000313" key="4">
    <source>
        <dbReference type="Proteomes" id="UP000310016"/>
    </source>
</evidence>
<keyword evidence="4" id="KW-1185">Reference proteome</keyword>
<comment type="caution">
    <text evidence="3">The sequence shown here is derived from an EMBL/GenBank/DDBJ whole genome shotgun (WGS) entry which is preliminary data.</text>
</comment>
<keyword evidence="2" id="KW-0472">Membrane</keyword>
<feature type="region of interest" description="Disordered" evidence="1">
    <location>
        <begin position="20"/>
        <end position="51"/>
    </location>
</feature>
<evidence type="ECO:0000256" key="1">
    <source>
        <dbReference type="SAM" id="MobiDB-lite"/>
    </source>
</evidence>
<organism evidence="3 4">
    <name type="scientific">Chitiniphilus eburneus</name>
    <dbReference type="NCBI Taxonomy" id="2571148"/>
    <lineage>
        <taxon>Bacteria</taxon>
        <taxon>Pseudomonadati</taxon>
        <taxon>Pseudomonadota</taxon>
        <taxon>Betaproteobacteria</taxon>
        <taxon>Neisseriales</taxon>
        <taxon>Chitinibacteraceae</taxon>
        <taxon>Chitiniphilus</taxon>
    </lineage>
</organism>
<dbReference type="RefSeq" id="WP_136773684.1">
    <property type="nucleotide sequence ID" value="NZ_CP156074.1"/>
</dbReference>
<dbReference type="AlphaFoldDB" id="A0A4U0PWP2"/>
<dbReference type="InterPro" id="IPR014807">
    <property type="entry name" value="Coa1"/>
</dbReference>
<protein>
    <submittedName>
        <fullName evidence="3">Uncharacterized protein</fullName>
    </submittedName>
</protein>
<dbReference type="Pfam" id="PF08695">
    <property type="entry name" value="Coa1"/>
    <property type="match status" value="1"/>
</dbReference>
<keyword evidence="2" id="KW-1133">Transmembrane helix</keyword>
<name>A0A4U0PWP2_9NEIS</name>
<dbReference type="Proteomes" id="UP000310016">
    <property type="component" value="Unassembled WGS sequence"/>
</dbReference>
<feature type="transmembrane region" description="Helical" evidence="2">
    <location>
        <begin position="61"/>
        <end position="81"/>
    </location>
</feature>
<gene>
    <name evidence="3" type="ORF">FAZ21_12020</name>
</gene>